<dbReference type="EMBL" id="DWVP01000020">
    <property type="protein sequence ID" value="HJC85622.1"/>
    <property type="molecule type" value="Genomic_DNA"/>
</dbReference>
<proteinExistence type="predicted"/>
<organism evidence="1 2">
    <name type="scientific">Candidatus Corynebacterium faecigallinarum</name>
    <dbReference type="NCBI Taxonomy" id="2838528"/>
    <lineage>
        <taxon>Bacteria</taxon>
        <taxon>Bacillati</taxon>
        <taxon>Actinomycetota</taxon>
        <taxon>Actinomycetes</taxon>
        <taxon>Mycobacteriales</taxon>
        <taxon>Corynebacteriaceae</taxon>
        <taxon>Corynebacterium</taxon>
    </lineage>
</organism>
<comment type="caution">
    <text evidence="1">The sequence shown here is derived from an EMBL/GenBank/DDBJ whole genome shotgun (WGS) entry which is preliminary data.</text>
</comment>
<protein>
    <recommendedName>
        <fullName evidence="3">Acetyltransferase</fullName>
    </recommendedName>
</protein>
<dbReference type="Proteomes" id="UP000823858">
    <property type="component" value="Unassembled WGS sequence"/>
</dbReference>
<reference evidence="1" key="2">
    <citation type="submission" date="2021-04" db="EMBL/GenBank/DDBJ databases">
        <authorList>
            <person name="Gilroy R."/>
        </authorList>
    </citation>
    <scope>NUCLEOTIDE SEQUENCE</scope>
    <source>
        <strain evidence="1">ChiHjej13B12-4958</strain>
    </source>
</reference>
<evidence type="ECO:0000313" key="1">
    <source>
        <dbReference type="EMBL" id="HJC85622.1"/>
    </source>
</evidence>
<dbReference type="InterPro" id="IPR016181">
    <property type="entry name" value="Acyl_CoA_acyltransferase"/>
</dbReference>
<accession>A0A9D2QHF8</accession>
<gene>
    <name evidence="1" type="ORF">H9751_08770</name>
</gene>
<reference evidence="1" key="1">
    <citation type="journal article" date="2021" name="PeerJ">
        <title>Extensive microbial diversity within the chicken gut microbiome revealed by metagenomics and culture.</title>
        <authorList>
            <person name="Gilroy R."/>
            <person name="Ravi A."/>
            <person name="Getino M."/>
            <person name="Pursley I."/>
            <person name="Horton D.L."/>
            <person name="Alikhan N.F."/>
            <person name="Baker D."/>
            <person name="Gharbi K."/>
            <person name="Hall N."/>
            <person name="Watson M."/>
            <person name="Adriaenssens E.M."/>
            <person name="Foster-Nyarko E."/>
            <person name="Jarju S."/>
            <person name="Secka A."/>
            <person name="Antonio M."/>
            <person name="Oren A."/>
            <person name="Chaudhuri R.R."/>
            <person name="La Ragione R."/>
            <person name="Hildebrand F."/>
            <person name="Pallen M.J."/>
        </authorList>
    </citation>
    <scope>NUCLEOTIDE SEQUENCE</scope>
    <source>
        <strain evidence="1">ChiHjej13B12-4958</strain>
    </source>
</reference>
<dbReference type="Gene3D" id="3.40.630.30">
    <property type="match status" value="1"/>
</dbReference>
<dbReference type="SUPFAM" id="SSF55729">
    <property type="entry name" value="Acyl-CoA N-acyltransferases (Nat)"/>
    <property type="match status" value="1"/>
</dbReference>
<name>A0A9D2QHF8_9CORY</name>
<dbReference type="AlphaFoldDB" id="A0A9D2QHF8"/>
<evidence type="ECO:0000313" key="2">
    <source>
        <dbReference type="Proteomes" id="UP000823858"/>
    </source>
</evidence>
<sequence>MRLHAKLGFEECGTVRQVGTKFGRWLDMTLMQLVL</sequence>
<evidence type="ECO:0008006" key="3">
    <source>
        <dbReference type="Google" id="ProtNLM"/>
    </source>
</evidence>